<keyword evidence="3" id="KW-1185">Reference proteome</keyword>
<gene>
    <name evidence="2" type="ORF">DIS24_g10694</name>
</gene>
<feature type="region of interest" description="Disordered" evidence="1">
    <location>
        <begin position="1"/>
        <end position="21"/>
    </location>
</feature>
<organism evidence="2 3">
    <name type="scientific">Lasiodiplodia hormozganensis</name>
    <dbReference type="NCBI Taxonomy" id="869390"/>
    <lineage>
        <taxon>Eukaryota</taxon>
        <taxon>Fungi</taxon>
        <taxon>Dikarya</taxon>
        <taxon>Ascomycota</taxon>
        <taxon>Pezizomycotina</taxon>
        <taxon>Dothideomycetes</taxon>
        <taxon>Dothideomycetes incertae sedis</taxon>
        <taxon>Botryosphaeriales</taxon>
        <taxon>Botryosphaeriaceae</taxon>
        <taxon>Lasiodiplodia</taxon>
    </lineage>
</organism>
<evidence type="ECO:0000313" key="3">
    <source>
        <dbReference type="Proteomes" id="UP001175001"/>
    </source>
</evidence>
<comment type="caution">
    <text evidence="2">The sequence shown here is derived from an EMBL/GenBank/DDBJ whole genome shotgun (WGS) entry which is preliminary data.</text>
</comment>
<dbReference type="EMBL" id="JAUJDW010000123">
    <property type="protein sequence ID" value="KAK0637570.1"/>
    <property type="molecule type" value="Genomic_DNA"/>
</dbReference>
<reference evidence="2" key="1">
    <citation type="submission" date="2023-06" db="EMBL/GenBank/DDBJ databases">
        <title>Multi-omics analyses reveal the molecular pathogenesis toolkit of Lasiodiplodia hormozganensis, a cross-kingdom pathogen.</title>
        <authorList>
            <person name="Felix C."/>
            <person name="Meneses R."/>
            <person name="Goncalves M.F.M."/>
            <person name="Tilleman L."/>
            <person name="Duarte A.S."/>
            <person name="Jorrin-Novo J.V."/>
            <person name="Van De Peer Y."/>
            <person name="Deforce D."/>
            <person name="Van Nieuwerburgh F."/>
            <person name="Esteves A.C."/>
            <person name="Alves A."/>
        </authorList>
    </citation>
    <scope>NUCLEOTIDE SEQUENCE</scope>
    <source>
        <strain evidence="2">CBS 339.90</strain>
    </source>
</reference>
<evidence type="ECO:0008006" key="4">
    <source>
        <dbReference type="Google" id="ProtNLM"/>
    </source>
</evidence>
<name>A0AA39XPU1_9PEZI</name>
<protein>
    <recommendedName>
        <fullName evidence="4">BTB domain-containing protein</fullName>
    </recommendedName>
</protein>
<proteinExistence type="predicted"/>
<dbReference type="AlphaFoldDB" id="A0AA39XPU1"/>
<dbReference type="Proteomes" id="UP001175001">
    <property type="component" value="Unassembled WGS sequence"/>
</dbReference>
<evidence type="ECO:0000313" key="2">
    <source>
        <dbReference type="EMBL" id="KAK0637570.1"/>
    </source>
</evidence>
<sequence length="340" mass="38456">MDDMPDSDESAAESAPSSPSTQAIQEVVYFDIDGDVRITVHDHNGPRIFIACSKAMGFVCSPWKRMLDGAFREAQAGEGGMKEIWLPDDDPKALTILLNIAHLRFDKLPKEELPFETLRDLIVLSNKYCTTAILKPWIATWTNFFLGSPYFCYRYGQEELLLAREIEVDADGNFVNNQGKVLDPEDDICFYPPGLLDSIIRLRTKTISDMLDLLYGCVIAYQTAYENKEQAGICQAGGNIYRKKSCDALVYGSLMISMQCVGLSLARPSAESVTWSVNTLREKLLQIAIEMLDGGGVEDHTYCNFQSELRRSINKIWRTMPSPVLEDHRMHMQRQRKLIC</sequence>
<evidence type="ECO:0000256" key="1">
    <source>
        <dbReference type="SAM" id="MobiDB-lite"/>
    </source>
</evidence>
<feature type="compositionally biased region" description="Acidic residues" evidence="1">
    <location>
        <begin position="1"/>
        <end position="11"/>
    </location>
</feature>
<accession>A0AA39XPU1</accession>